<dbReference type="Gene3D" id="2.30.110.10">
    <property type="entry name" value="Electron Transport, Fmn-binding Protein, Chain A"/>
    <property type="match status" value="1"/>
</dbReference>
<name>A0ABX9WFN8_9ACTN</name>
<evidence type="ECO:0000313" key="2">
    <source>
        <dbReference type="Proteomes" id="UP000280698"/>
    </source>
</evidence>
<evidence type="ECO:0000313" key="1">
    <source>
        <dbReference type="EMBL" id="RNL98729.1"/>
    </source>
</evidence>
<sequence length="166" mass="17855">MGRGGGVAESRALRKMPRAEAMRLVASVRVGRVVFTQRALPAIRPVNHVVLDGLVVFGTHRDSAVATQTAGAPTVVAYEVDQIDEEQRSGWSVVVTGLAVRVEAGERADRYHGRLRPWVGVADHLIAVTPRLVTGFRLVPRTAGASGLRRVMIGTTVEGTPDRAEE</sequence>
<dbReference type="InterPro" id="IPR024747">
    <property type="entry name" value="Pyridox_Oxase-rel"/>
</dbReference>
<dbReference type="SUPFAM" id="SSF50475">
    <property type="entry name" value="FMN-binding split barrel"/>
    <property type="match status" value="1"/>
</dbReference>
<keyword evidence="2" id="KW-1185">Reference proteome</keyword>
<comment type="caution">
    <text evidence="1">The sequence shown here is derived from an EMBL/GenBank/DDBJ whole genome shotgun (WGS) entry which is preliminary data.</text>
</comment>
<gene>
    <name evidence="1" type="ORF">EFE23_12955</name>
</gene>
<accession>A0ABX9WFN8</accession>
<proteinExistence type="predicted"/>
<dbReference type="Pfam" id="PF12900">
    <property type="entry name" value="Pyridox_ox_2"/>
    <property type="match status" value="1"/>
</dbReference>
<dbReference type="InterPro" id="IPR012349">
    <property type="entry name" value="Split_barrel_FMN-bd"/>
</dbReference>
<protein>
    <submittedName>
        <fullName evidence="1">Pyridoxamine 5'-phosphate oxidase family protein</fullName>
    </submittedName>
</protein>
<dbReference type="Proteomes" id="UP000280698">
    <property type="component" value="Unassembled WGS sequence"/>
</dbReference>
<reference evidence="1 2" key="1">
    <citation type="submission" date="2018-11" db="EMBL/GenBank/DDBJ databases">
        <title>Micromonospora sp. PPF5-17, a new actinomycetes isolated from a hot spring soil.</title>
        <authorList>
            <person name="Thawai C."/>
        </authorList>
    </citation>
    <scope>NUCLEOTIDE SEQUENCE [LARGE SCALE GENOMIC DNA]</scope>
    <source>
        <strain evidence="1 2">PPF5-17</strain>
    </source>
</reference>
<organism evidence="1 2">
    <name type="scientific">Micromonospora solifontis</name>
    <dbReference type="NCBI Taxonomy" id="2487138"/>
    <lineage>
        <taxon>Bacteria</taxon>
        <taxon>Bacillati</taxon>
        <taxon>Actinomycetota</taxon>
        <taxon>Actinomycetes</taxon>
        <taxon>Micromonosporales</taxon>
        <taxon>Micromonosporaceae</taxon>
        <taxon>Micromonospora</taxon>
    </lineage>
</organism>
<dbReference type="EMBL" id="RJLN01000030">
    <property type="protein sequence ID" value="RNL98729.1"/>
    <property type="molecule type" value="Genomic_DNA"/>
</dbReference>